<keyword evidence="3 7" id="KW-0808">Transferase</keyword>
<dbReference type="PANTHER" id="PTHR30589">
    <property type="entry name" value="PROLIPOPROTEIN DIACYLGLYCERYL TRANSFERASE"/>
    <property type="match status" value="1"/>
</dbReference>
<comment type="pathway">
    <text evidence="7">Protein modification; lipoprotein biosynthesis (diacylglyceryl transfer).</text>
</comment>
<feature type="transmembrane region" description="Helical" evidence="7">
    <location>
        <begin position="47"/>
        <end position="66"/>
    </location>
</feature>
<dbReference type="InterPro" id="IPR001640">
    <property type="entry name" value="Lgt"/>
</dbReference>
<comment type="subcellular location">
    <subcellularLocation>
        <location evidence="7">Cell membrane</location>
        <topology evidence="7">Multi-pass membrane protein</topology>
    </subcellularLocation>
</comment>
<feature type="transmembrane region" description="Helical" evidence="7">
    <location>
        <begin position="86"/>
        <end position="109"/>
    </location>
</feature>
<dbReference type="UniPathway" id="UPA00664"/>
<dbReference type="NCBIfam" id="TIGR00544">
    <property type="entry name" value="lgt"/>
    <property type="match status" value="1"/>
</dbReference>
<dbReference type="GO" id="GO:0008961">
    <property type="term" value="F:phosphatidylglycerol-prolipoprotein diacylglyceryl transferase activity"/>
    <property type="evidence" value="ECO:0007669"/>
    <property type="project" value="UniProtKB-UniRule"/>
</dbReference>
<evidence type="ECO:0000256" key="4">
    <source>
        <dbReference type="ARBA" id="ARBA00022692"/>
    </source>
</evidence>
<keyword evidence="5 7" id="KW-1133">Transmembrane helix</keyword>
<dbReference type="HAMAP" id="MF_01147">
    <property type="entry name" value="Lgt"/>
    <property type="match status" value="1"/>
</dbReference>
<reference evidence="8 9" key="1">
    <citation type="journal article" date="2016" name="Nat. Commun.">
        <title>Thousands of microbial genomes shed light on interconnected biogeochemical processes in an aquifer system.</title>
        <authorList>
            <person name="Anantharaman K."/>
            <person name="Brown C.T."/>
            <person name="Hug L.A."/>
            <person name="Sharon I."/>
            <person name="Castelle C.J."/>
            <person name="Probst A.J."/>
            <person name="Thomas B.C."/>
            <person name="Singh A."/>
            <person name="Wilkins M.J."/>
            <person name="Karaoz U."/>
            <person name="Brodie E.L."/>
            <person name="Williams K.H."/>
            <person name="Hubbard S.S."/>
            <person name="Banfield J.F."/>
        </authorList>
    </citation>
    <scope>NUCLEOTIDE SEQUENCE [LARGE SCALE GENOMIC DNA]</scope>
</reference>
<dbReference type="EC" id="2.5.1.145" evidence="7"/>
<keyword evidence="8" id="KW-0449">Lipoprotein</keyword>
<evidence type="ECO:0000256" key="1">
    <source>
        <dbReference type="ARBA" id="ARBA00007150"/>
    </source>
</evidence>
<protein>
    <recommendedName>
        <fullName evidence="7">Phosphatidylglycerol--prolipoprotein diacylglyceryl transferase</fullName>
        <ecNumber evidence="7">2.5.1.145</ecNumber>
    </recommendedName>
</protein>
<evidence type="ECO:0000256" key="6">
    <source>
        <dbReference type="ARBA" id="ARBA00023136"/>
    </source>
</evidence>
<dbReference type="GO" id="GO:0042158">
    <property type="term" value="P:lipoprotein biosynthetic process"/>
    <property type="evidence" value="ECO:0007669"/>
    <property type="project" value="UniProtKB-UniRule"/>
</dbReference>
<evidence type="ECO:0000313" key="8">
    <source>
        <dbReference type="EMBL" id="OGG93130.1"/>
    </source>
</evidence>
<organism evidence="8 9">
    <name type="scientific">Candidatus Lambdaproteobacteria bacterium RIFOXYD2_FULL_50_16</name>
    <dbReference type="NCBI Taxonomy" id="1817772"/>
    <lineage>
        <taxon>Bacteria</taxon>
        <taxon>Pseudomonadati</taxon>
        <taxon>Pseudomonadota</taxon>
        <taxon>Candidatus Lambdaproteobacteria</taxon>
    </lineage>
</organism>
<feature type="binding site" evidence="7">
    <location>
        <position position="135"/>
    </location>
    <ligand>
        <name>a 1,2-diacyl-sn-glycero-3-phospho-(1'-sn-glycerol)</name>
        <dbReference type="ChEBI" id="CHEBI:64716"/>
    </ligand>
</feature>
<comment type="catalytic activity">
    <reaction evidence="7">
        <text>L-cysteinyl-[prolipoprotein] + a 1,2-diacyl-sn-glycero-3-phospho-(1'-sn-glycerol) = an S-1,2-diacyl-sn-glyceryl-L-cysteinyl-[prolipoprotein] + sn-glycerol 1-phosphate + H(+)</text>
        <dbReference type="Rhea" id="RHEA:56712"/>
        <dbReference type="Rhea" id="RHEA-COMP:14679"/>
        <dbReference type="Rhea" id="RHEA-COMP:14680"/>
        <dbReference type="ChEBI" id="CHEBI:15378"/>
        <dbReference type="ChEBI" id="CHEBI:29950"/>
        <dbReference type="ChEBI" id="CHEBI:57685"/>
        <dbReference type="ChEBI" id="CHEBI:64716"/>
        <dbReference type="ChEBI" id="CHEBI:140658"/>
        <dbReference type="EC" id="2.5.1.145"/>
    </reaction>
</comment>
<gene>
    <name evidence="7" type="primary">lgt</name>
    <name evidence="8" type="ORF">A2527_14500</name>
</gene>
<evidence type="ECO:0000256" key="2">
    <source>
        <dbReference type="ARBA" id="ARBA00022475"/>
    </source>
</evidence>
<evidence type="ECO:0000256" key="5">
    <source>
        <dbReference type="ARBA" id="ARBA00022989"/>
    </source>
</evidence>
<keyword evidence="6 7" id="KW-0472">Membrane</keyword>
<dbReference type="PANTHER" id="PTHR30589:SF0">
    <property type="entry name" value="PHOSPHATIDYLGLYCEROL--PROLIPOPROTEIN DIACYLGLYCERYL TRANSFERASE"/>
    <property type="match status" value="1"/>
</dbReference>
<dbReference type="Pfam" id="PF01790">
    <property type="entry name" value="LGT"/>
    <property type="match status" value="1"/>
</dbReference>
<keyword evidence="4 7" id="KW-0812">Transmembrane</keyword>
<feature type="transmembrane region" description="Helical" evidence="7">
    <location>
        <begin position="234"/>
        <end position="254"/>
    </location>
</feature>
<keyword evidence="2 7" id="KW-1003">Cell membrane</keyword>
<evidence type="ECO:0000256" key="3">
    <source>
        <dbReference type="ARBA" id="ARBA00022679"/>
    </source>
</evidence>
<dbReference type="AlphaFoldDB" id="A0A1F6G4T4"/>
<evidence type="ECO:0000256" key="7">
    <source>
        <dbReference type="HAMAP-Rule" id="MF_01147"/>
    </source>
</evidence>
<evidence type="ECO:0000313" key="9">
    <source>
        <dbReference type="Proteomes" id="UP000178449"/>
    </source>
</evidence>
<dbReference type="STRING" id="1817772.A2527_14500"/>
<feature type="transmembrane region" description="Helical" evidence="7">
    <location>
        <begin position="204"/>
        <end position="222"/>
    </location>
</feature>
<comment type="caution">
    <text evidence="8">The sequence shown here is derived from an EMBL/GenBank/DDBJ whole genome shotgun (WGS) entry which is preliminary data.</text>
</comment>
<dbReference type="EMBL" id="MFNE01000053">
    <property type="protein sequence ID" value="OGG93130.1"/>
    <property type="molecule type" value="Genomic_DNA"/>
</dbReference>
<comment type="similarity">
    <text evidence="1 7">Belongs to the Lgt family.</text>
</comment>
<feature type="transmembrane region" description="Helical" evidence="7">
    <location>
        <begin position="13"/>
        <end position="31"/>
    </location>
</feature>
<dbReference type="GO" id="GO:0005886">
    <property type="term" value="C:plasma membrane"/>
    <property type="evidence" value="ECO:0007669"/>
    <property type="project" value="UniProtKB-SubCell"/>
</dbReference>
<comment type="function">
    <text evidence="7">Catalyzes the transfer of the diacylglyceryl group from phosphatidylglycerol to the sulfhydryl group of the N-terminal cysteine of a prolipoprotein, the first step in the formation of mature lipoproteins.</text>
</comment>
<sequence>MNPVFLEIGSLQIRYYGLMYAMGILAAYFLIKRDLSWAKAQVDADEMFNLIIYTFLGAILGARAYYVLFNLDYYFGEKVPWYEFVAVWHGGLAIHGGLVTGPLTLFLVCHFRKYPFGRISDLFAPTLLLAQALGRVGNFMNGDAHGIPTDLAWGVVFPYGPAAHEFPGIPLHPVMFYEAILDVLGFALLYSIRKKHFRPGFISALYVVIYGVIRFVASFFRADDLYFMGLRAPHVVSILGIIGALAVILVLRLFEQEKAPAPKKEQQFLPKRQWKM</sequence>
<proteinExistence type="inferred from homology"/>
<dbReference type="Proteomes" id="UP000178449">
    <property type="component" value="Unassembled WGS sequence"/>
</dbReference>
<accession>A0A1F6G4T4</accession>
<name>A0A1F6G4T4_9PROT</name>